<accession>A0AAJ0BPH7</accession>
<keyword evidence="4" id="KW-1185">Reference proteome</keyword>
<reference evidence="3" key="1">
    <citation type="submission" date="2023-06" db="EMBL/GenBank/DDBJ databases">
        <title>Genome-scale phylogeny and comparative genomics of the fungal order Sordariales.</title>
        <authorList>
            <consortium name="Lawrence Berkeley National Laboratory"/>
            <person name="Hensen N."/>
            <person name="Bonometti L."/>
            <person name="Westerberg I."/>
            <person name="Brannstrom I.O."/>
            <person name="Guillou S."/>
            <person name="Cros-Aarteil S."/>
            <person name="Calhoun S."/>
            <person name="Haridas S."/>
            <person name="Kuo A."/>
            <person name="Mondo S."/>
            <person name="Pangilinan J."/>
            <person name="Riley R."/>
            <person name="Labutti K."/>
            <person name="Andreopoulos B."/>
            <person name="Lipzen A."/>
            <person name="Chen C."/>
            <person name="Yanf M."/>
            <person name="Daum C."/>
            <person name="Ng V."/>
            <person name="Clum A."/>
            <person name="Steindorff A."/>
            <person name="Ohm R."/>
            <person name="Martin F."/>
            <person name="Silar P."/>
            <person name="Natvig D."/>
            <person name="Lalanne C."/>
            <person name="Gautier V."/>
            <person name="Ament-Velasquez S.L."/>
            <person name="Kruys A."/>
            <person name="Hutchinson M.I."/>
            <person name="Powell A.J."/>
            <person name="Barry K."/>
            <person name="Miller A.N."/>
            <person name="Grigoriev I.V."/>
            <person name="Debuchy R."/>
            <person name="Gladieux P."/>
            <person name="Thoren M.H."/>
            <person name="Johannesson H."/>
        </authorList>
    </citation>
    <scope>NUCLEOTIDE SEQUENCE</scope>
    <source>
        <strain evidence="3">PSN4</strain>
    </source>
</reference>
<evidence type="ECO:0000313" key="3">
    <source>
        <dbReference type="EMBL" id="KAK1760983.1"/>
    </source>
</evidence>
<gene>
    <name evidence="3" type="ORF">QBC47DRAFT_368756</name>
</gene>
<dbReference type="Gene3D" id="3.40.50.80">
    <property type="entry name" value="Nucleotide-binding domain of ferredoxin-NADP reductase (FNR) module"/>
    <property type="match status" value="1"/>
</dbReference>
<keyword evidence="1" id="KW-0560">Oxidoreductase</keyword>
<dbReference type="InterPro" id="IPR039261">
    <property type="entry name" value="FNR_nucleotide-bd"/>
</dbReference>
<evidence type="ECO:0000256" key="1">
    <source>
        <dbReference type="ARBA" id="ARBA00023002"/>
    </source>
</evidence>
<dbReference type="SUPFAM" id="SSF52343">
    <property type="entry name" value="Ferredoxin reductase-like, C-terminal NADP-linked domain"/>
    <property type="match status" value="1"/>
</dbReference>
<sequence length="77" mass="8655">MGREEEGGEEVVRYRDVDIPVRRRRITLGDIKAVLGDDIDDAVVYICGVPTMTDDFVGGLVGELGMDPGRVLFEKWW</sequence>
<dbReference type="EMBL" id="MU839827">
    <property type="protein sequence ID" value="KAK1760983.1"/>
    <property type="molecule type" value="Genomic_DNA"/>
</dbReference>
<evidence type="ECO:0000256" key="2">
    <source>
        <dbReference type="ARBA" id="ARBA00023027"/>
    </source>
</evidence>
<comment type="caution">
    <text evidence="3">The sequence shown here is derived from an EMBL/GenBank/DDBJ whole genome shotgun (WGS) entry which is preliminary data.</text>
</comment>
<dbReference type="Proteomes" id="UP001239445">
    <property type="component" value="Unassembled WGS sequence"/>
</dbReference>
<evidence type="ECO:0008006" key="5">
    <source>
        <dbReference type="Google" id="ProtNLM"/>
    </source>
</evidence>
<dbReference type="PANTHER" id="PTHR46505">
    <property type="entry name" value="OXIDOREDUCTASE NAD-BINDING DOMAIN-CONTAINING PROTEIN 1"/>
    <property type="match status" value="1"/>
</dbReference>
<name>A0AAJ0BPH7_9PEZI</name>
<dbReference type="GO" id="GO:0016491">
    <property type="term" value="F:oxidoreductase activity"/>
    <property type="evidence" value="ECO:0007669"/>
    <property type="project" value="UniProtKB-KW"/>
</dbReference>
<organism evidence="3 4">
    <name type="scientific">Echria macrotheca</name>
    <dbReference type="NCBI Taxonomy" id="438768"/>
    <lineage>
        <taxon>Eukaryota</taxon>
        <taxon>Fungi</taxon>
        <taxon>Dikarya</taxon>
        <taxon>Ascomycota</taxon>
        <taxon>Pezizomycotina</taxon>
        <taxon>Sordariomycetes</taxon>
        <taxon>Sordariomycetidae</taxon>
        <taxon>Sordariales</taxon>
        <taxon>Schizotheciaceae</taxon>
        <taxon>Echria</taxon>
    </lineage>
</organism>
<dbReference type="GO" id="GO:0005739">
    <property type="term" value="C:mitochondrion"/>
    <property type="evidence" value="ECO:0007669"/>
    <property type="project" value="TreeGrafter"/>
</dbReference>
<dbReference type="PANTHER" id="PTHR46505:SF1">
    <property type="entry name" value="OXIDOREDUCTASE NAD-BINDING DOMAIN-CONTAINING PROTEIN 1"/>
    <property type="match status" value="1"/>
</dbReference>
<proteinExistence type="predicted"/>
<dbReference type="InterPro" id="IPR052128">
    <property type="entry name" value="Oxidoreductase_NAD-binding"/>
</dbReference>
<evidence type="ECO:0000313" key="4">
    <source>
        <dbReference type="Proteomes" id="UP001239445"/>
    </source>
</evidence>
<keyword evidence="2" id="KW-0520">NAD</keyword>
<protein>
    <recommendedName>
        <fullName evidence="5">Oxidoreductase FAD/NAD(P)-binding domain-containing protein</fullName>
    </recommendedName>
</protein>
<dbReference type="AlphaFoldDB" id="A0AAJ0BPH7"/>